<dbReference type="InterPro" id="IPR018727">
    <property type="entry name" value="DUF2267"/>
</dbReference>
<dbReference type="EMBL" id="AP023439">
    <property type="protein sequence ID" value="BCL20553.1"/>
    <property type="molecule type" value="Genomic_DNA"/>
</dbReference>
<sequence>MEYDTFLAKTAERAGVSPDAAETLTRATFEVLADRISGGEAQDLAEPLPEPLKSWLRTDEEIAKGYGAHSFVRRVADRAEVPRELAEAGIRAVLATLREAVGDQEFRDATAQLPGEYDILLSTPAGPAGAG</sequence>
<proteinExistence type="predicted"/>
<dbReference type="KEGG" id="stui:GCM10017668_23960"/>
<dbReference type="AlphaFoldDB" id="A0A7G1NBN7"/>
<name>A0A7G1NBN7_9ACTN</name>
<evidence type="ECO:0000313" key="2">
    <source>
        <dbReference type="Proteomes" id="UP000516373"/>
    </source>
</evidence>
<accession>A0A7G1NBN7</accession>
<protein>
    <recommendedName>
        <fullName evidence="3">DUF2267 domain-containing protein</fullName>
    </recommendedName>
</protein>
<evidence type="ECO:0008006" key="3">
    <source>
        <dbReference type="Google" id="ProtNLM"/>
    </source>
</evidence>
<dbReference type="Gene3D" id="1.10.490.110">
    <property type="entry name" value="Uncharacterized conserved protein DUF2267"/>
    <property type="match status" value="1"/>
</dbReference>
<dbReference type="Proteomes" id="UP000516373">
    <property type="component" value="Chromosome"/>
</dbReference>
<dbReference type="Pfam" id="PF10025">
    <property type="entry name" value="DUF2267"/>
    <property type="match status" value="1"/>
</dbReference>
<dbReference type="InterPro" id="IPR038282">
    <property type="entry name" value="DUF2267_sf"/>
</dbReference>
<reference evidence="1 2" key="1">
    <citation type="journal article" date="2014" name="Int. J. Syst. Evol. Microbiol.">
        <title>Complete genome sequence of Corynebacterium casei LMG S-19264T (=DSM 44701T), isolated from a smear-ripened cheese.</title>
        <authorList>
            <consortium name="US DOE Joint Genome Institute (JGI-PGF)"/>
            <person name="Walter F."/>
            <person name="Albersmeier A."/>
            <person name="Kalinowski J."/>
            <person name="Ruckert C."/>
        </authorList>
    </citation>
    <scope>NUCLEOTIDE SEQUENCE [LARGE SCALE GENOMIC DNA]</scope>
    <source>
        <strain evidence="1 2">JCM 4255</strain>
    </source>
</reference>
<evidence type="ECO:0000313" key="1">
    <source>
        <dbReference type="EMBL" id="BCL20553.1"/>
    </source>
</evidence>
<dbReference type="RefSeq" id="WP_190898915.1">
    <property type="nucleotide sequence ID" value="NZ_AP023439.1"/>
</dbReference>
<organism evidence="1 2">
    <name type="scientific">Streptomyces tuirus</name>
    <dbReference type="NCBI Taxonomy" id="68278"/>
    <lineage>
        <taxon>Bacteria</taxon>
        <taxon>Bacillati</taxon>
        <taxon>Actinomycetota</taxon>
        <taxon>Actinomycetes</taxon>
        <taxon>Kitasatosporales</taxon>
        <taxon>Streptomycetaceae</taxon>
        <taxon>Streptomyces</taxon>
    </lineage>
</organism>
<gene>
    <name evidence="1" type="ORF">GCM10017668_23960</name>
</gene>